<evidence type="ECO:0000256" key="1">
    <source>
        <dbReference type="SAM" id="MobiDB-lite"/>
    </source>
</evidence>
<dbReference type="Proteomes" id="UP000734854">
    <property type="component" value="Unassembled WGS sequence"/>
</dbReference>
<comment type="caution">
    <text evidence="2">The sequence shown here is derived from an EMBL/GenBank/DDBJ whole genome shotgun (WGS) entry which is preliminary data.</text>
</comment>
<dbReference type="PANTHER" id="PTHR37708">
    <property type="entry name" value="HOMEOBOX HOX-B3-LIKE PROTEIN"/>
    <property type="match status" value="1"/>
</dbReference>
<organism evidence="2 3">
    <name type="scientific">Zingiber officinale</name>
    <name type="common">Ginger</name>
    <name type="synonym">Amomum zingiber</name>
    <dbReference type="NCBI Taxonomy" id="94328"/>
    <lineage>
        <taxon>Eukaryota</taxon>
        <taxon>Viridiplantae</taxon>
        <taxon>Streptophyta</taxon>
        <taxon>Embryophyta</taxon>
        <taxon>Tracheophyta</taxon>
        <taxon>Spermatophyta</taxon>
        <taxon>Magnoliopsida</taxon>
        <taxon>Liliopsida</taxon>
        <taxon>Zingiberales</taxon>
        <taxon>Zingiberaceae</taxon>
        <taxon>Zingiber</taxon>
    </lineage>
</organism>
<dbReference type="PANTHER" id="PTHR37708:SF2">
    <property type="entry name" value="HOMEOBOX HOX-B3-LIKE PROTEIN"/>
    <property type="match status" value="1"/>
</dbReference>
<accession>A0A8J5KPX0</accession>
<evidence type="ECO:0000313" key="3">
    <source>
        <dbReference type="Proteomes" id="UP000734854"/>
    </source>
</evidence>
<reference evidence="2 3" key="1">
    <citation type="submission" date="2020-08" db="EMBL/GenBank/DDBJ databases">
        <title>Plant Genome Project.</title>
        <authorList>
            <person name="Zhang R.-G."/>
        </authorList>
    </citation>
    <scope>NUCLEOTIDE SEQUENCE [LARGE SCALE GENOMIC DNA]</scope>
    <source>
        <tissue evidence="2">Rhizome</tissue>
    </source>
</reference>
<gene>
    <name evidence="2" type="ORF">ZIOFF_053405</name>
</gene>
<name>A0A8J5KPX0_ZINOF</name>
<keyword evidence="3" id="KW-1185">Reference proteome</keyword>
<evidence type="ECO:0000313" key="2">
    <source>
        <dbReference type="EMBL" id="KAG6484880.1"/>
    </source>
</evidence>
<dbReference type="EMBL" id="JACMSC010000015">
    <property type="protein sequence ID" value="KAG6484880.1"/>
    <property type="molecule type" value="Genomic_DNA"/>
</dbReference>
<sequence>MDAELDEKIEHLANVSSVPVRVEECGGRLGVPQVHCDDLVAPSRREAEDVHVIATRNRDPGNGEMPAPLVGNHSIGGRARREEGELGGDGGRDSAHIRHLPRLAITNGPASDEVPSAAVRRAVEKAGRMPKKSRWAVVGLWQKSNFGLPTVHHVADVWEAPFSKQQRAVGKADRCDPSICHFSLPFQASRPIRPLEIRPSISVSIMPLHYYKERRPMDLITATTKASDDHRHSSSSMADASVLHLLERISNRPVFRMRRGPMYSAYVELRDQKLWRNRARPVDPRHAINITPSKSSAMASPLRSSMPVFSIACRKENKKPKGAPVTPPPATSKAMTDRVGSFSAYKAEEKKRVVAGAGRSGVASLRRSYTCLKQF</sequence>
<feature type="region of interest" description="Disordered" evidence="1">
    <location>
        <begin position="56"/>
        <end position="75"/>
    </location>
</feature>
<protein>
    <submittedName>
        <fullName evidence="2">Uncharacterized protein</fullName>
    </submittedName>
</protein>
<dbReference type="AlphaFoldDB" id="A0A8J5KPX0"/>
<proteinExistence type="predicted"/>